<feature type="compositionally biased region" description="Polar residues" evidence="1">
    <location>
        <begin position="287"/>
        <end position="300"/>
    </location>
</feature>
<accession>A0A8K0R4U5</accession>
<evidence type="ECO:0000259" key="2">
    <source>
        <dbReference type="Pfam" id="PF17111"/>
    </source>
</evidence>
<evidence type="ECO:0000313" key="3">
    <source>
        <dbReference type="EMBL" id="KAH7086331.1"/>
    </source>
</evidence>
<gene>
    <name evidence="3" type="ORF">FB567DRAFT_68108</name>
</gene>
<feature type="region of interest" description="Disordered" evidence="1">
    <location>
        <begin position="212"/>
        <end position="357"/>
    </location>
</feature>
<proteinExistence type="predicted"/>
<protein>
    <recommendedName>
        <fullName evidence="2">Azaphilone pigments biosynthesis cluster protein L N-terminal domain-containing protein</fullName>
    </recommendedName>
</protein>
<dbReference type="AlphaFoldDB" id="A0A8K0R4U5"/>
<dbReference type="InterPro" id="IPR031348">
    <property type="entry name" value="PigL_N"/>
</dbReference>
<organism evidence="3 4">
    <name type="scientific">Paraphoma chrysanthemicola</name>
    <dbReference type="NCBI Taxonomy" id="798071"/>
    <lineage>
        <taxon>Eukaryota</taxon>
        <taxon>Fungi</taxon>
        <taxon>Dikarya</taxon>
        <taxon>Ascomycota</taxon>
        <taxon>Pezizomycotina</taxon>
        <taxon>Dothideomycetes</taxon>
        <taxon>Pleosporomycetidae</taxon>
        <taxon>Pleosporales</taxon>
        <taxon>Pleosporineae</taxon>
        <taxon>Phaeosphaeriaceae</taxon>
        <taxon>Paraphoma</taxon>
    </lineage>
</organism>
<dbReference type="OrthoDB" id="524326at2759"/>
<keyword evidence="4" id="KW-1185">Reference proteome</keyword>
<comment type="caution">
    <text evidence="3">The sequence shown here is derived from an EMBL/GenBank/DDBJ whole genome shotgun (WGS) entry which is preliminary data.</text>
</comment>
<dbReference type="Pfam" id="PF17111">
    <property type="entry name" value="PigL_N"/>
    <property type="match status" value="1"/>
</dbReference>
<evidence type="ECO:0000313" key="4">
    <source>
        <dbReference type="Proteomes" id="UP000813461"/>
    </source>
</evidence>
<feature type="compositionally biased region" description="Polar residues" evidence="1">
    <location>
        <begin position="223"/>
        <end position="246"/>
    </location>
</feature>
<sequence>MDPLSITTACVGLVANIGRCSVAITIFVRELRDARGDLAMISNELSSLEMVLVLLRDDFARTSSYTLPATLIKHLGAILKNCDEAVAEIETSLAKHRSSRLGVGGHWTLGGGKDDMHKYRSNLEAHKSALELALDVVNMSLSRETLRNTEDIRHNTAALPAIKNDTMQILEEIARLRARLPNDLPPGAPNIMLQRFLEESTTYAETVVNESIATDPSELPGSTPATSAPHTRQPPVNNTDKLSNFGVNPPPLPYVDFAFYPPERQNDTGHALTPRISQHPNIPARSARTSPTPHTSSRKASTIIDDSASEISRLSLSPEKDFEKARSSPTSSGMLTPPTRPVSSRRHQRVPSGSNIATLGPTLLTEFQNLLRRPDDWKWLTLNHRTHPGNQSLSASELWTHRYTAMTRAPSYLAQLNFPMRQRLDPPRETMLVIGVYYQKSFPAEEFNARYATTIESVAEALDATPEVCGLPSSGIPWWTTVVVCLIHCESHAQSQYLLTRHGLQLKCDPNSEHCGIAPPNILDDERRIYAHFWEHTSSRTKITWNRKGLPEFFHEGGTPIQLVQCEYTTKAGPLENLGSEEHVRPFIQMLHARSCISIAAGDKINHNDIFDAYMTTKHKLSTIKLVDPMHKYPGATFSSSYIHRYGGVPTKIYQESASQFKQEQRSIRTRISSIFG</sequence>
<feature type="domain" description="Azaphilone pigments biosynthesis cluster protein L N-terminal" evidence="2">
    <location>
        <begin position="1"/>
        <end position="154"/>
    </location>
</feature>
<evidence type="ECO:0000256" key="1">
    <source>
        <dbReference type="SAM" id="MobiDB-lite"/>
    </source>
</evidence>
<dbReference type="Proteomes" id="UP000813461">
    <property type="component" value="Unassembled WGS sequence"/>
</dbReference>
<name>A0A8K0R4U5_9PLEO</name>
<dbReference type="EMBL" id="JAGMVJ010000011">
    <property type="protein sequence ID" value="KAH7086331.1"/>
    <property type="molecule type" value="Genomic_DNA"/>
</dbReference>
<reference evidence="3" key="1">
    <citation type="journal article" date="2021" name="Nat. Commun.">
        <title>Genetic determinants of endophytism in the Arabidopsis root mycobiome.</title>
        <authorList>
            <person name="Mesny F."/>
            <person name="Miyauchi S."/>
            <person name="Thiergart T."/>
            <person name="Pickel B."/>
            <person name="Atanasova L."/>
            <person name="Karlsson M."/>
            <person name="Huettel B."/>
            <person name="Barry K.W."/>
            <person name="Haridas S."/>
            <person name="Chen C."/>
            <person name="Bauer D."/>
            <person name="Andreopoulos W."/>
            <person name="Pangilinan J."/>
            <person name="LaButti K."/>
            <person name="Riley R."/>
            <person name="Lipzen A."/>
            <person name="Clum A."/>
            <person name="Drula E."/>
            <person name="Henrissat B."/>
            <person name="Kohler A."/>
            <person name="Grigoriev I.V."/>
            <person name="Martin F.M."/>
            <person name="Hacquard S."/>
        </authorList>
    </citation>
    <scope>NUCLEOTIDE SEQUENCE</scope>
    <source>
        <strain evidence="3">MPI-SDFR-AT-0120</strain>
    </source>
</reference>